<dbReference type="Proteomes" id="UP000431901">
    <property type="component" value="Unassembled WGS sequence"/>
</dbReference>
<evidence type="ECO:0000256" key="1">
    <source>
        <dbReference type="ARBA" id="ARBA00023125"/>
    </source>
</evidence>
<dbReference type="AlphaFoldDB" id="A0A6I4W9P5"/>
<dbReference type="PANTHER" id="PTHR43479:SF7">
    <property type="entry name" value="TETR-FAMILY TRANSCRIPTIONAL REGULATOR"/>
    <property type="match status" value="1"/>
</dbReference>
<evidence type="ECO:0000256" key="2">
    <source>
        <dbReference type="PROSITE-ProRule" id="PRU00335"/>
    </source>
</evidence>
<evidence type="ECO:0000259" key="4">
    <source>
        <dbReference type="PROSITE" id="PS50977"/>
    </source>
</evidence>
<feature type="region of interest" description="Disordered" evidence="3">
    <location>
        <begin position="22"/>
        <end position="49"/>
    </location>
</feature>
<dbReference type="PANTHER" id="PTHR43479">
    <property type="entry name" value="ACREF/ENVCD OPERON REPRESSOR-RELATED"/>
    <property type="match status" value="1"/>
</dbReference>
<dbReference type="GO" id="GO:0003677">
    <property type="term" value="F:DNA binding"/>
    <property type="evidence" value="ECO:0007669"/>
    <property type="project" value="UniProtKB-UniRule"/>
</dbReference>
<evidence type="ECO:0000313" key="6">
    <source>
        <dbReference type="Proteomes" id="UP000431901"/>
    </source>
</evidence>
<gene>
    <name evidence="5" type="ORF">GQ466_26425</name>
</gene>
<dbReference type="InterPro" id="IPR009057">
    <property type="entry name" value="Homeodomain-like_sf"/>
</dbReference>
<dbReference type="SUPFAM" id="SSF46689">
    <property type="entry name" value="Homeodomain-like"/>
    <property type="match status" value="1"/>
</dbReference>
<accession>A0A6I4W9P5</accession>
<dbReference type="Gene3D" id="1.10.357.10">
    <property type="entry name" value="Tetracycline Repressor, domain 2"/>
    <property type="match status" value="1"/>
</dbReference>
<evidence type="ECO:0000313" key="5">
    <source>
        <dbReference type="EMBL" id="MXQ67559.1"/>
    </source>
</evidence>
<feature type="domain" description="HTH tetR-type" evidence="4">
    <location>
        <begin position="51"/>
        <end position="111"/>
    </location>
</feature>
<dbReference type="Pfam" id="PF00440">
    <property type="entry name" value="TetR_N"/>
    <property type="match status" value="1"/>
</dbReference>
<evidence type="ECO:0000256" key="3">
    <source>
        <dbReference type="SAM" id="MobiDB-lite"/>
    </source>
</evidence>
<comment type="caution">
    <text evidence="5">The sequence shown here is derived from an EMBL/GenBank/DDBJ whole genome shotgun (WGS) entry which is preliminary data.</text>
</comment>
<feature type="DNA-binding region" description="H-T-H motif" evidence="2">
    <location>
        <begin position="74"/>
        <end position="93"/>
    </location>
</feature>
<reference evidence="5 6" key="1">
    <citation type="submission" date="2019-12" db="EMBL/GenBank/DDBJ databases">
        <title>Nocardia macrotermitis sp. nov. and Nocardia aurantia sp. nov., isolated from the gut of the fungus growing-termite Macrotermes natalensis.</title>
        <authorList>
            <person name="Christine B."/>
            <person name="Rene B."/>
        </authorList>
    </citation>
    <scope>NUCLEOTIDE SEQUENCE [LARGE SCALE GENOMIC DNA]</scope>
    <source>
        <strain evidence="5 6">DSM 102126</strain>
    </source>
</reference>
<organism evidence="5 6">
    <name type="scientific">Actinomadura rayongensis</name>
    <dbReference type="NCBI Taxonomy" id="1429076"/>
    <lineage>
        <taxon>Bacteria</taxon>
        <taxon>Bacillati</taxon>
        <taxon>Actinomycetota</taxon>
        <taxon>Actinomycetes</taxon>
        <taxon>Streptosporangiales</taxon>
        <taxon>Thermomonosporaceae</taxon>
        <taxon>Actinomadura</taxon>
    </lineage>
</organism>
<name>A0A6I4W9P5_9ACTN</name>
<protein>
    <submittedName>
        <fullName evidence="5">TetR family transcriptional regulator</fullName>
    </submittedName>
</protein>
<dbReference type="InterPro" id="IPR001647">
    <property type="entry name" value="HTH_TetR"/>
</dbReference>
<sequence>METPSDSGQLFRIGVSFGTVVSGQSPDRPVRPLPDACGEPSGNKRTDRRSARTRRLLMGALMDLMLVKRYDAITVQEITDRADVGRSTFYAHFTDKDALLADGARQMIGALAAGDAAHVSLPLLRHIGERSELYVVMSRGRGLPLFLDALHRELTADYAGRLAARASGPSAVPVPLLAAMVSSMLLTALRTWLEAGATEPPETVDRAFRTAADAAIRAGLAPA</sequence>
<proteinExistence type="predicted"/>
<dbReference type="PROSITE" id="PS50977">
    <property type="entry name" value="HTH_TETR_2"/>
    <property type="match status" value="1"/>
</dbReference>
<keyword evidence="1 2" id="KW-0238">DNA-binding</keyword>
<keyword evidence="6" id="KW-1185">Reference proteome</keyword>
<dbReference type="OrthoDB" id="7186647at2"/>
<dbReference type="InterPro" id="IPR050624">
    <property type="entry name" value="HTH-type_Tx_Regulator"/>
</dbReference>
<dbReference type="EMBL" id="WUTW01000007">
    <property type="protein sequence ID" value="MXQ67559.1"/>
    <property type="molecule type" value="Genomic_DNA"/>
</dbReference>